<dbReference type="GO" id="GO:0016597">
    <property type="term" value="F:amino acid binding"/>
    <property type="evidence" value="ECO:0007669"/>
    <property type="project" value="InterPro"/>
</dbReference>
<dbReference type="Pfam" id="PF02729">
    <property type="entry name" value="OTCace_N"/>
    <property type="match status" value="1"/>
</dbReference>
<dbReference type="EC" id="2.1.3.9" evidence="5"/>
<name>A0A2M7VJU5_9BACT</name>
<gene>
    <name evidence="5" type="ORF">COX73_02925</name>
</gene>
<reference evidence="6" key="1">
    <citation type="submission" date="2017-09" db="EMBL/GenBank/DDBJ databases">
        <title>Depth-based differentiation of microbial function through sediment-hosted aquifers and enrichment of novel symbionts in the deep terrestrial subsurface.</title>
        <authorList>
            <person name="Probst A.J."/>
            <person name="Ladd B."/>
            <person name="Jarett J.K."/>
            <person name="Geller-Mcgrath D.E."/>
            <person name="Sieber C.M.K."/>
            <person name="Emerson J.B."/>
            <person name="Anantharaman K."/>
            <person name="Thomas B.C."/>
            <person name="Malmstrom R."/>
            <person name="Stieglmeier M."/>
            <person name="Klingl A."/>
            <person name="Woyke T."/>
            <person name="Ryan C.M."/>
            <person name="Banfield J.F."/>
        </authorList>
    </citation>
    <scope>NUCLEOTIDE SEQUENCE [LARGE SCALE GENOMIC DNA]</scope>
</reference>
<evidence type="ECO:0000313" key="6">
    <source>
        <dbReference type="Proteomes" id="UP000231469"/>
    </source>
</evidence>
<dbReference type="Gene3D" id="3.40.50.1370">
    <property type="entry name" value="Aspartate/ornithine carbamoyltransferase"/>
    <property type="match status" value="2"/>
</dbReference>
<dbReference type="EMBL" id="PFPS01000121">
    <property type="protein sequence ID" value="PJA02026.1"/>
    <property type="molecule type" value="Genomic_DNA"/>
</dbReference>
<evidence type="ECO:0000256" key="2">
    <source>
        <dbReference type="RuleBase" id="RU003634"/>
    </source>
</evidence>
<feature type="domain" description="Aspartate/ornithine carbamoyltransferase Asp/Orn-binding" evidence="3">
    <location>
        <begin position="216"/>
        <end position="357"/>
    </location>
</feature>
<protein>
    <submittedName>
        <fullName evidence="5">Acetylornithine carbamoyltransferase</fullName>
        <ecNumber evidence="5">2.1.3.9</ecNumber>
    </submittedName>
</protein>
<proteinExistence type="inferred from homology"/>
<dbReference type="AlphaFoldDB" id="A0A2M7VJU5"/>
<dbReference type="PANTHER" id="PTHR45753">
    <property type="entry name" value="ORNITHINE CARBAMOYLTRANSFERASE, MITOCHONDRIAL"/>
    <property type="match status" value="1"/>
</dbReference>
<organism evidence="5 6">
    <name type="scientific">bacterium (Candidatus Gribaldobacteria) CG_4_10_14_0_2_um_filter_36_18</name>
    <dbReference type="NCBI Taxonomy" id="2014264"/>
    <lineage>
        <taxon>Bacteria</taxon>
        <taxon>Candidatus Gribaldobacteria</taxon>
    </lineage>
</organism>
<dbReference type="GO" id="GO:0042450">
    <property type="term" value="P:L-arginine biosynthetic process via ornithine"/>
    <property type="evidence" value="ECO:0007669"/>
    <property type="project" value="TreeGrafter"/>
</dbReference>
<dbReference type="Proteomes" id="UP000231469">
    <property type="component" value="Unassembled WGS sequence"/>
</dbReference>
<dbReference type="NCBIfam" id="NF003384">
    <property type="entry name" value="PRK04523.1"/>
    <property type="match status" value="1"/>
</dbReference>
<evidence type="ECO:0000259" key="4">
    <source>
        <dbReference type="Pfam" id="PF02729"/>
    </source>
</evidence>
<dbReference type="InterPro" id="IPR006131">
    <property type="entry name" value="Asp_carbamoyltransf_Asp/Orn-bd"/>
</dbReference>
<dbReference type="GO" id="GO:0004585">
    <property type="term" value="F:ornithine carbamoyltransferase activity"/>
    <property type="evidence" value="ECO:0007669"/>
    <property type="project" value="TreeGrafter"/>
</dbReference>
<dbReference type="PRINTS" id="PR00101">
    <property type="entry name" value="ATCASE"/>
</dbReference>
<evidence type="ECO:0000256" key="1">
    <source>
        <dbReference type="ARBA" id="ARBA00022679"/>
    </source>
</evidence>
<dbReference type="GO" id="GO:0043857">
    <property type="term" value="F:N-acetylornithine carbamoyltransferase activity"/>
    <property type="evidence" value="ECO:0007669"/>
    <property type="project" value="UniProtKB-EC"/>
</dbReference>
<dbReference type="SUPFAM" id="SSF53671">
    <property type="entry name" value="Aspartate/ornithine carbamoyltransferase"/>
    <property type="match status" value="1"/>
</dbReference>
<comment type="caution">
    <text evidence="5">The sequence shown here is derived from an EMBL/GenBank/DDBJ whole genome shotgun (WGS) entry which is preliminary data.</text>
</comment>
<dbReference type="InterPro" id="IPR006130">
    <property type="entry name" value="Asp/Orn_carbamoylTrfase"/>
</dbReference>
<dbReference type="GO" id="GO:0019240">
    <property type="term" value="P:citrulline biosynthetic process"/>
    <property type="evidence" value="ECO:0007669"/>
    <property type="project" value="TreeGrafter"/>
</dbReference>
<dbReference type="InterPro" id="IPR006132">
    <property type="entry name" value="Asp/Orn_carbamoyltranf_P-bd"/>
</dbReference>
<evidence type="ECO:0000259" key="3">
    <source>
        <dbReference type="Pfam" id="PF00185"/>
    </source>
</evidence>
<comment type="similarity">
    <text evidence="2">Belongs to the aspartate/ornithine carbamoyltransferase superfamily.</text>
</comment>
<keyword evidence="1 2" id="KW-0808">Transferase</keyword>
<accession>A0A2M7VJU5</accession>
<dbReference type="PANTHER" id="PTHR45753:SF3">
    <property type="entry name" value="ORNITHINE TRANSCARBAMYLASE, MITOCHONDRIAL"/>
    <property type="match status" value="1"/>
</dbReference>
<dbReference type="PRINTS" id="PR00100">
    <property type="entry name" value="AOTCASE"/>
</dbReference>
<dbReference type="Pfam" id="PF00185">
    <property type="entry name" value="OTCace"/>
    <property type="match status" value="1"/>
</dbReference>
<feature type="domain" description="Aspartate/ornithine carbamoyltransferase carbamoyl-P binding" evidence="4">
    <location>
        <begin position="23"/>
        <end position="189"/>
    </location>
</feature>
<dbReference type="InterPro" id="IPR036901">
    <property type="entry name" value="Asp/Orn_carbamoylTrfase_sf"/>
</dbReference>
<sequence length="361" mass="40998">MITEQLLSPIINLLNNHMKLSNKHFYNAADFSQKEINYLIDLALKMKKGQFKKSLSGKSLTLLFFNPSLRTRLSFMMAMEKLGGVGLDFPIKEGYTFEFKEGVIMDQETIEHVKDAAKVISKYCNAIAIRSSELITSNSESIQVSSWVELKQDTVLKSFMKYSQVPVINMESNVYHPCQGLGDAVTIKEKLGNPEKKKYVLSWVYHPKALPMATPNSQILSACDLGMNVVVAHPKGWELDKEILEVMEQRAKTAGGNFQVANSQKEAFKEANVICAKSWGALKYYGNWEEENKLKTELKNWIVNKELMKLTNNAIFMHCLPVRRNVEVTDEVIDSKNSVVVDEAENRMWAQMAILQSLIKN</sequence>
<evidence type="ECO:0000313" key="5">
    <source>
        <dbReference type="EMBL" id="PJA02026.1"/>
    </source>
</evidence>